<dbReference type="CDD" id="cd17932">
    <property type="entry name" value="DEXQc_UvrD"/>
    <property type="match status" value="1"/>
</dbReference>
<evidence type="ECO:0000256" key="7">
    <source>
        <dbReference type="ARBA" id="ARBA00023235"/>
    </source>
</evidence>
<dbReference type="OrthoDB" id="9810135at2"/>
<sequence length="736" mass="86238">MFEADVIEEFIKIRDRIIEQAYGHLNENQRKAVLTGEGPQMIIAGPGSGKTHVIMHRLHYLISYGMVYNTRKIPEGITKEDIDILKGDIHHPRSKELLNYYAIDPRSILVITFTKAAAEEMKSRFFNMKDVNGTRIKSILFGTFHSVFFRILRNAYGYHVDQVLKEDEKRQVLKKIAEELEIEYQDEQEFLDDLENEIGLIKNDLIELSYYNSMTLPSEQFRKIVSYYEQYKSQHQKIDFDDMLYDCYILLREHKNILSFWSNRYKYILIDEFQDINKVQYETIKLLSAPNNHLFIVGDDDQSIYKFRGARPEFLLHFPQDFKDSGRVTLDINYRSTRKIVDISNSVISKNVHRYPKEIRTINPKGDEPVFIQSEDSEEEALHIAEWILNWRKKGLSYRDIAVIFRTNLQARALVDIMLDLNIPFYLRDEIPNVYEHWVAKDLLAYIKLSKDIKDNESLERIINKPKRYISKGVIFEACKKGGILFENIYKTPQLQTWQVNRLEELKFHLDCMKNKKPGEAIVYIRKHIGYDDYLAEYAQYKNISVKGLKELLDEIQEAAKHYDSFEEWMYHIQNVGEEIKEGKRRIIGEVDAVTLSTMHGAKGLEFEAVCIAGAVEGVIPHNKSTSPAELEEERRLFYVGITRAKKYLAISTVKKRYEEEVKPSRFIEEMTKKPSTEEFQKGAIIVHKKYGRGKISNIDGTTAAIAFEKGIFSRKIDLKYCIDKELIYIEKDETN</sequence>
<dbReference type="Pfam" id="PF13361">
    <property type="entry name" value="UvrD_C"/>
    <property type="match status" value="1"/>
</dbReference>
<evidence type="ECO:0000256" key="8">
    <source>
        <dbReference type="ARBA" id="ARBA00034617"/>
    </source>
</evidence>
<evidence type="ECO:0000256" key="9">
    <source>
        <dbReference type="ARBA" id="ARBA00034808"/>
    </source>
</evidence>
<keyword evidence="2 11" id="KW-0547">Nucleotide-binding</keyword>
<evidence type="ECO:0000259" key="14">
    <source>
        <dbReference type="PROSITE" id="PS51217"/>
    </source>
</evidence>
<comment type="catalytic activity">
    <reaction evidence="8">
        <text>Couples ATP hydrolysis with the unwinding of duplex DNA by translocating in the 3'-5' direction.</text>
        <dbReference type="EC" id="5.6.2.4"/>
    </reaction>
</comment>
<evidence type="ECO:0000256" key="10">
    <source>
        <dbReference type="ARBA" id="ARBA00048988"/>
    </source>
</evidence>
<dbReference type="GO" id="GO:0005524">
    <property type="term" value="F:ATP binding"/>
    <property type="evidence" value="ECO:0007669"/>
    <property type="project" value="UniProtKB-UniRule"/>
</dbReference>
<evidence type="ECO:0000256" key="6">
    <source>
        <dbReference type="ARBA" id="ARBA00023125"/>
    </source>
</evidence>
<evidence type="ECO:0000256" key="1">
    <source>
        <dbReference type="ARBA" id="ARBA00009922"/>
    </source>
</evidence>
<keyword evidence="16" id="KW-1185">Reference proteome</keyword>
<evidence type="ECO:0000313" key="15">
    <source>
        <dbReference type="EMBL" id="KAE9633226.1"/>
    </source>
</evidence>
<dbReference type="GO" id="GO:0033202">
    <property type="term" value="C:DNA helicase complex"/>
    <property type="evidence" value="ECO:0007669"/>
    <property type="project" value="TreeGrafter"/>
</dbReference>
<dbReference type="GO" id="GO:0005829">
    <property type="term" value="C:cytosol"/>
    <property type="evidence" value="ECO:0007669"/>
    <property type="project" value="TreeGrafter"/>
</dbReference>
<evidence type="ECO:0000256" key="4">
    <source>
        <dbReference type="ARBA" id="ARBA00022806"/>
    </source>
</evidence>
<feature type="domain" description="UvrD-like helicase ATP-binding" evidence="13">
    <location>
        <begin position="23"/>
        <end position="337"/>
    </location>
</feature>
<keyword evidence="12" id="KW-0175">Coiled coil</keyword>
<evidence type="ECO:0000256" key="3">
    <source>
        <dbReference type="ARBA" id="ARBA00022801"/>
    </source>
</evidence>
<comment type="caution">
    <text evidence="15">The sequence shown here is derived from an EMBL/GenBank/DDBJ whole genome shotgun (WGS) entry which is preliminary data.</text>
</comment>
<evidence type="ECO:0000256" key="5">
    <source>
        <dbReference type="ARBA" id="ARBA00022840"/>
    </source>
</evidence>
<dbReference type="GO" id="GO:0003677">
    <property type="term" value="F:DNA binding"/>
    <property type="evidence" value="ECO:0007669"/>
    <property type="project" value="UniProtKB-KW"/>
</dbReference>
<evidence type="ECO:0000259" key="13">
    <source>
        <dbReference type="PROSITE" id="PS51198"/>
    </source>
</evidence>
<feature type="binding site" evidence="11">
    <location>
        <begin position="44"/>
        <end position="51"/>
    </location>
    <ligand>
        <name>ATP</name>
        <dbReference type="ChEBI" id="CHEBI:30616"/>
    </ligand>
</feature>
<keyword evidence="5 11" id="KW-0067">ATP-binding</keyword>
<dbReference type="EC" id="5.6.2.4" evidence="9"/>
<name>A0A7C8LHA0_9FIRM</name>
<dbReference type="Gene3D" id="1.10.486.10">
    <property type="entry name" value="PCRA, domain 4"/>
    <property type="match status" value="1"/>
</dbReference>
<evidence type="ECO:0000313" key="16">
    <source>
        <dbReference type="Proteomes" id="UP000483018"/>
    </source>
</evidence>
<dbReference type="RefSeq" id="WP_158740993.1">
    <property type="nucleotide sequence ID" value="NZ_JAFBEP010000025.1"/>
</dbReference>
<dbReference type="InterPro" id="IPR000212">
    <property type="entry name" value="DNA_helicase_UvrD/REP"/>
</dbReference>
<dbReference type="Gene3D" id="3.40.50.300">
    <property type="entry name" value="P-loop containing nucleotide triphosphate hydrolases"/>
    <property type="match status" value="3"/>
</dbReference>
<dbReference type="InterPro" id="IPR027417">
    <property type="entry name" value="P-loop_NTPase"/>
</dbReference>
<evidence type="ECO:0000256" key="2">
    <source>
        <dbReference type="ARBA" id="ARBA00022741"/>
    </source>
</evidence>
<dbReference type="GO" id="GO:0000725">
    <property type="term" value="P:recombinational repair"/>
    <property type="evidence" value="ECO:0007669"/>
    <property type="project" value="TreeGrafter"/>
</dbReference>
<dbReference type="InterPro" id="IPR014017">
    <property type="entry name" value="DNA_helicase_UvrD-like_C"/>
</dbReference>
<dbReference type="EMBL" id="WSLF01000009">
    <property type="protein sequence ID" value="KAE9633226.1"/>
    <property type="molecule type" value="Genomic_DNA"/>
</dbReference>
<dbReference type="PANTHER" id="PTHR11070:SF2">
    <property type="entry name" value="ATP-DEPENDENT DNA HELICASE SRS2"/>
    <property type="match status" value="1"/>
</dbReference>
<dbReference type="SUPFAM" id="SSF52540">
    <property type="entry name" value="P-loop containing nucleoside triphosphate hydrolases"/>
    <property type="match status" value="1"/>
</dbReference>
<dbReference type="Proteomes" id="UP000483018">
    <property type="component" value="Unassembled WGS sequence"/>
</dbReference>
<evidence type="ECO:0000256" key="12">
    <source>
        <dbReference type="SAM" id="Coils"/>
    </source>
</evidence>
<feature type="coiled-coil region" evidence="12">
    <location>
        <begin position="163"/>
        <end position="197"/>
    </location>
</feature>
<reference evidence="15 16" key="1">
    <citation type="submission" date="2019-12" db="EMBL/GenBank/DDBJ databases">
        <title>Defluviitalea raffinosedens, isolated from a biogas fermenter, genome sequencing and characterization.</title>
        <authorList>
            <person name="Rettenmaier R."/>
            <person name="Schneider M."/>
            <person name="Neuhaus K."/>
            <person name="Liebl W."/>
            <person name="Zverlov V."/>
        </authorList>
    </citation>
    <scope>NUCLEOTIDE SEQUENCE [LARGE SCALE GENOMIC DNA]</scope>
    <source>
        <strain evidence="15 16">249c-K6</strain>
    </source>
</reference>
<dbReference type="GO" id="GO:0043138">
    <property type="term" value="F:3'-5' DNA helicase activity"/>
    <property type="evidence" value="ECO:0007669"/>
    <property type="project" value="UniProtKB-EC"/>
</dbReference>
<feature type="domain" description="UvrD-like helicase C-terminal" evidence="14">
    <location>
        <begin position="338"/>
        <end position="604"/>
    </location>
</feature>
<keyword evidence="4 11" id="KW-0347">Helicase</keyword>
<organism evidence="15 16">
    <name type="scientific">Defluviitalea raffinosedens</name>
    <dbReference type="NCBI Taxonomy" id="1450156"/>
    <lineage>
        <taxon>Bacteria</taxon>
        <taxon>Bacillati</taxon>
        <taxon>Bacillota</taxon>
        <taxon>Clostridia</taxon>
        <taxon>Lachnospirales</taxon>
        <taxon>Defluviitaleaceae</taxon>
        <taxon>Defluviitalea</taxon>
    </lineage>
</organism>
<dbReference type="GO" id="GO:0016787">
    <property type="term" value="F:hydrolase activity"/>
    <property type="evidence" value="ECO:0007669"/>
    <property type="project" value="UniProtKB-UniRule"/>
</dbReference>
<dbReference type="PANTHER" id="PTHR11070">
    <property type="entry name" value="UVRD / RECB / PCRA DNA HELICASE FAMILY MEMBER"/>
    <property type="match status" value="1"/>
</dbReference>
<dbReference type="Pfam" id="PF00580">
    <property type="entry name" value="UvrD-helicase"/>
    <property type="match status" value="2"/>
</dbReference>
<keyword evidence="7" id="KW-0413">Isomerase</keyword>
<accession>A0A7C8LHA0</accession>
<dbReference type="InterPro" id="IPR014016">
    <property type="entry name" value="UvrD-like_ATP-bd"/>
</dbReference>
<dbReference type="InterPro" id="IPR013986">
    <property type="entry name" value="DExx_box_DNA_helicase_dom_sf"/>
</dbReference>
<keyword evidence="6" id="KW-0238">DNA-binding</keyword>
<keyword evidence="3 11" id="KW-0378">Hydrolase</keyword>
<protein>
    <recommendedName>
        <fullName evidence="9">DNA 3'-5' helicase</fullName>
        <ecNumber evidence="9">5.6.2.4</ecNumber>
    </recommendedName>
</protein>
<comment type="catalytic activity">
    <reaction evidence="10">
        <text>ATP + H2O = ADP + phosphate + H(+)</text>
        <dbReference type="Rhea" id="RHEA:13065"/>
        <dbReference type="ChEBI" id="CHEBI:15377"/>
        <dbReference type="ChEBI" id="CHEBI:15378"/>
        <dbReference type="ChEBI" id="CHEBI:30616"/>
        <dbReference type="ChEBI" id="CHEBI:43474"/>
        <dbReference type="ChEBI" id="CHEBI:456216"/>
        <dbReference type="EC" id="5.6.2.4"/>
    </reaction>
</comment>
<dbReference type="PROSITE" id="PS51217">
    <property type="entry name" value="UVRD_HELICASE_CTER"/>
    <property type="match status" value="1"/>
</dbReference>
<gene>
    <name evidence="15" type="ORF">GND95_10175</name>
</gene>
<evidence type="ECO:0000256" key="11">
    <source>
        <dbReference type="PROSITE-ProRule" id="PRU00560"/>
    </source>
</evidence>
<dbReference type="PROSITE" id="PS51198">
    <property type="entry name" value="UVRD_HELICASE_ATP_BIND"/>
    <property type="match status" value="1"/>
</dbReference>
<proteinExistence type="inferred from homology"/>
<comment type="similarity">
    <text evidence="1">Belongs to the helicase family. UvrD subfamily.</text>
</comment>
<dbReference type="AlphaFoldDB" id="A0A7C8LHA0"/>
<dbReference type="Gene3D" id="1.10.10.160">
    <property type="match status" value="1"/>
</dbReference>